<protein>
    <recommendedName>
        <fullName evidence="7">Lipopolysaccharide biosynthesis protein</fullName>
    </recommendedName>
</protein>
<dbReference type="GO" id="GO:0005886">
    <property type="term" value="C:plasma membrane"/>
    <property type="evidence" value="ECO:0007669"/>
    <property type="project" value="TreeGrafter"/>
</dbReference>
<dbReference type="Pfam" id="PF13807">
    <property type="entry name" value="GNVR"/>
    <property type="match status" value="1"/>
</dbReference>
<evidence type="ECO:0000256" key="2">
    <source>
        <dbReference type="SAM" id="Phobius"/>
    </source>
</evidence>
<name>A0A1Z4LJ30_9CYAN</name>
<feature type="coiled-coil region" evidence="1">
    <location>
        <begin position="136"/>
        <end position="175"/>
    </location>
</feature>
<dbReference type="PANTHER" id="PTHR32309:SF13">
    <property type="entry name" value="FERRIC ENTEROBACTIN TRANSPORT PROTEIN FEPE"/>
    <property type="match status" value="1"/>
</dbReference>
<feature type="domain" description="CobQ/CobB/MinD/ParA nucleotide binding" evidence="3">
    <location>
        <begin position="495"/>
        <end position="663"/>
    </location>
</feature>
<feature type="domain" description="Tyrosine-protein kinase G-rich" evidence="4">
    <location>
        <begin position="358"/>
        <end position="434"/>
    </location>
</feature>
<sequence length="674" mass="74800">MNRIAKIAIRHWKLLLAWNILILGITAINIKVAPRVWSSQAQLILPNVTNDSDADLGKLGSVRDGGVVFSQQINPLNILSSVAMSDRVIQEVWQNDPEKADFSRLNNFKKLFEVSPEKESTVISVSVEGSSPELAQQRANGLIKAFRDRLQELRKDEAQQRSQFMQDEVKQAYQKLFKTQKNLSEFKQKTNLVSSEEQTKEIVSTINALETEQAQTIAQAQEFQSRAKMLSARIEMSPSTAVNSVKLKENKEYQLFRDKLSEVEVALVEARGKLTNSHPQIQELVYQQRVLRSQLRQYLANTSSVAGVDTSVGQNTAALAEQMILAESQAFGMLKKAEQLQPTIDNLIKTLNGLPQKQATLLELQRQYDIAEGVYNGVVAQAEQAKLGSFSAYPSVQVLDQPIMDTKPVGPKLRLMLLGALLACGFGSAAIILFSENRDPLLSPKDIVQTNIPVLANIPYIKNIHGKLEQKLGGEIEFQRLASAVSLMQLGSGRLMIASATTSEGKTTATLGLANALINLGFKVLVVDGDFRKSELSQSLGYQSQTILDSRFIHKKIRPNLDLLSVNIAEDKISEFVARGEFEQHLNFVQTNDNYDYVLVDSSPVTLTPEAALLAKVIINVLFVVRSTTSHRNYFCDSIEQLTRHKAEIAGLVVNGVETRGQAYMYGQNIAQVE</sequence>
<dbReference type="SUPFAM" id="SSF52540">
    <property type="entry name" value="P-loop containing nucleoside triphosphate hydrolases"/>
    <property type="match status" value="1"/>
</dbReference>
<evidence type="ECO:0000259" key="3">
    <source>
        <dbReference type="Pfam" id="PF01656"/>
    </source>
</evidence>
<dbReference type="PANTHER" id="PTHR32309">
    <property type="entry name" value="TYROSINE-PROTEIN KINASE"/>
    <property type="match status" value="1"/>
</dbReference>
<dbReference type="EMBL" id="AP018227">
    <property type="protein sequence ID" value="BAY81237.1"/>
    <property type="molecule type" value="Genomic_DNA"/>
</dbReference>
<organism evidence="5 6">
    <name type="scientific">Calothrix parasitica NIES-267</name>
    <dbReference type="NCBI Taxonomy" id="1973488"/>
    <lineage>
        <taxon>Bacteria</taxon>
        <taxon>Bacillati</taxon>
        <taxon>Cyanobacteriota</taxon>
        <taxon>Cyanophyceae</taxon>
        <taxon>Nostocales</taxon>
        <taxon>Calotrichaceae</taxon>
        <taxon>Calothrix</taxon>
    </lineage>
</organism>
<gene>
    <name evidence="5" type="ORF">NIES267_07120</name>
</gene>
<dbReference type="AlphaFoldDB" id="A0A1Z4LJ30"/>
<dbReference type="Pfam" id="PF01656">
    <property type="entry name" value="CbiA"/>
    <property type="match status" value="1"/>
</dbReference>
<reference evidence="5 6" key="1">
    <citation type="submission" date="2017-06" db="EMBL/GenBank/DDBJ databases">
        <title>Genome sequencing of cyanobaciteial culture collection at National Institute for Environmental Studies (NIES).</title>
        <authorList>
            <person name="Hirose Y."/>
            <person name="Shimura Y."/>
            <person name="Fujisawa T."/>
            <person name="Nakamura Y."/>
            <person name="Kawachi M."/>
        </authorList>
    </citation>
    <scope>NUCLEOTIDE SEQUENCE [LARGE SCALE GENOMIC DNA]</scope>
    <source>
        <strain evidence="5 6">NIES-267</strain>
    </source>
</reference>
<evidence type="ECO:0000259" key="4">
    <source>
        <dbReference type="Pfam" id="PF13807"/>
    </source>
</evidence>
<dbReference type="InterPro" id="IPR032807">
    <property type="entry name" value="GNVR"/>
</dbReference>
<evidence type="ECO:0008006" key="7">
    <source>
        <dbReference type="Google" id="ProtNLM"/>
    </source>
</evidence>
<dbReference type="InterPro" id="IPR027417">
    <property type="entry name" value="P-loop_NTPase"/>
</dbReference>
<evidence type="ECO:0000313" key="5">
    <source>
        <dbReference type="EMBL" id="BAY81237.1"/>
    </source>
</evidence>
<keyword evidence="2" id="KW-1133">Transmembrane helix</keyword>
<keyword evidence="2" id="KW-0812">Transmembrane</keyword>
<dbReference type="InterPro" id="IPR050445">
    <property type="entry name" value="Bact_polysacc_biosynth/exp"/>
</dbReference>
<proteinExistence type="predicted"/>
<accession>A0A1Z4LJ30</accession>
<dbReference type="OrthoDB" id="570358at2"/>
<evidence type="ECO:0000313" key="6">
    <source>
        <dbReference type="Proteomes" id="UP000218418"/>
    </source>
</evidence>
<dbReference type="Gene3D" id="3.40.50.300">
    <property type="entry name" value="P-loop containing nucleotide triphosphate hydrolases"/>
    <property type="match status" value="1"/>
</dbReference>
<keyword evidence="6" id="KW-1185">Reference proteome</keyword>
<feature type="transmembrane region" description="Helical" evidence="2">
    <location>
        <begin position="12"/>
        <end position="30"/>
    </location>
</feature>
<keyword evidence="2" id="KW-0472">Membrane</keyword>
<dbReference type="InterPro" id="IPR002586">
    <property type="entry name" value="CobQ/CobB/MinD/ParA_Nub-bd_dom"/>
</dbReference>
<evidence type="ECO:0000256" key="1">
    <source>
        <dbReference type="SAM" id="Coils"/>
    </source>
</evidence>
<keyword evidence="1" id="KW-0175">Coiled coil</keyword>
<dbReference type="GO" id="GO:0004713">
    <property type="term" value="F:protein tyrosine kinase activity"/>
    <property type="evidence" value="ECO:0007669"/>
    <property type="project" value="TreeGrafter"/>
</dbReference>
<dbReference type="Proteomes" id="UP000218418">
    <property type="component" value="Chromosome"/>
</dbReference>